<dbReference type="KEGG" id="lbc:LACBIDRAFT_296343"/>
<dbReference type="EMBL" id="DS547100">
    <property type="protein sequence ID" value="EDR08852.1"/>
    <property type="molecule type" value="Genomic_DNA"/>
</dbReference>
<proteinExistence type="predicted"/>
<sequence>MVSSTHCLRGRHRGQGIQKYIKTQAPRLHSVGRWLAKLVSSRDRFIPRGHREEIRDSNSL</sequence>
<dbReference type="AlphaFoldDB" id="B0D8J5"/>
<protein>
    <submittedName>
        <fullName evidence="1">Predicted protein</fullName>
    </submittedName>
</protein>
<dbReference type="Proteomes" id="UP000001194">
    <property type="component" value="Unassembled WGS sequence"/>
</dbReference>
<dbReference type="GeneID" id="6076060"/>
<organism evidence="2">
    <name type="scientific">Laccaria bicolor (strain S238N-H82 / ATCC MYA-4686)</name>
    <name type="common">Bicoloured deceiver</name>
    <name type="synonym">Laccaria laccata var. bicolor</name>
    <dbReference type="NCBI Taxonomy" id="486041"/>
    <lineage>
        <taxon>Eukaryota</taxon>
        <taxon>Fungi</taxon>
        <taxon>Dikarya</taxon>
        <taxon>Basidiomycota</taxon>
        <taxon>Agaricomycotina</taxon>
        <taxon>Agaricomycetes</taxon>
        <taxon>Agaricomycetidae</taxon>
        <taxon>Agaricales</taxon>
        <taxon>Agaricineae</taxon>
        <taxon>Hydnangiaceae</taxon>
        <taxon>Laccaria</taxon>
    </lineage>
</organism>
<dbReference type="RefSeq" id="XP_001880165.1">
    <property type="nucleotide sequence ID" value="XM_001880130.1"/>
</dbReference>
<gene>
    <name evidence="1" type="ORF">LACBIDRAFT_296343</name>
</gene>
<dbReference type="HOGENOM" id="CLU_2942153_0_0_1"/>
<name>B0D8J5_LACBS</name>
<accession>B0D8J5</accession>
<dbReference type="InParanoid" id="B0D8J5"/>
<keyword evidence="2" id="KW-1185">Reference proteome</keyword>
<reference evidence="1 2" key="1">
    <citation type="journal article" date="2008" name="Nature">
        <title>The genome of Laccaria bicolor provides insights into mycorrhizal symbiosis.</title>
        <authorList>
            <person name="Martin F."/>
            <person name="Aerts A."/>
            <person name="Ahren D."/>
            <person name="Brun A."/>
            <person name="Danchin E.G.J."/>
            <person name="Duchaussoy F."/>
            <person name="Gibon J."/>
            <person name="Kohler A."/>
            <person name="Lindquist E."/>
            <person name="Pereda V."/>
            <person name="Salamov A."/>
            <person name="Shapiro H.J."/>
            <person name="Wuyts J."/>
            <person name="Blaudez D."/>
            <person name="Buee M."/>
            <person name="Brokstein P."/>
            <person name="Canbaeck B."/>
            <person name="Cohen D."/>
            <person name="Courty P.E."/>
            <person name="Coutinho P.M."/>
            <person name="Delaruelle C."/>
            <person name="Detter J.C."/>
            <person name="Deveau A."/>
            <person name="DiFazio S."/>
            <person name="Duplessis S."/>
            <person name="Fraissinet-Tachet L."/>
            <person name="Lucic E."/>
            <person name="Frey-Klett P."/>
            <person name="Fourrey C."/>
            <person name="Feussner I."/>
            <person name="Gay G."/>
            <person name="Grimwood J."/>
            <person name="Hoegger P.J."/>
            <person name="Jain P."/>
            <person name="Kilaru S."/>
            <person name="Labbe J."/>
            <person name="Lin Y.C."/>
            <person name="Legue V."/>
            <person name="Le Tacon F."/>
            <person name="Marmeisse R."/>
            <person name="Melayah D."/>
            <person name="Montanini B."/>
            <person name="Muratet M."/>
            <person name="Nehls U."/>
            <person name="Niculita-Hirzel H."/>
            <person name="Oudot-Le Secq M.P."/>
            <person name="Peter M."/>
            <person name="Quesneville H."/>
            <person name="Rajashekar B."/>
            <person name="Reich M."/>
            <person name="Rouhier N."/>
            <person name="Schmutz J."/>
            <person name="Yin T."/>
            <person name="Chalot M."/>
            <person name="Henrissat B."/>
            <person name="Kuees U."/>
            <person name="Lucas S."/>
            <person name="Van de Peer Y."/>
            <person name="Podila G.K."/>
            <person name="Polle A."/>
            <person name="Pukkila P.J."/>
            <person name="Richardson P.M."/>
            <person name="Rouze P."/>
            <person name="Sanders I.R."/>
            <person name="Stajich J.E."/>
            <person name="Tunlid A."/>
            <person name="Tuskan G."/>
            <person name="Grigoriev I.V."/>
        </authorList>
    </citation>
    <scope>NUCLEOTIDE SEQUENCE [LARGE SCALE GENOMIC DNA]</scope>
    <source>
        <strain evidence="2">S238N-H82 / ATCC MYA-4686</strain>
    </source>
</reference>
<evidence type="ECO:0000313" key="1">
    <source>
        <dbReference type="EMBL" id="EDR08852.1"/>
    </source>
</evidence>
<evidence type="ECO:0000313" key="2">
    <source>
        <dbReference type="Proteomes" id="UP000001194"/>
    </source>
</evidence>